<dbReference type="FunFam" id="3.20.20.70:FF:000090">
    <property type="entry name" value="Nicotinate-nucleotide pyrophosphorylase [carboxylating]"/>
    <property type="match status" value="1"/>
</dbReference>
<dbReference type="Gene3D" id="3.20.20.70">
    <property type="entry name" value="Aldolase class I"/>
    <property type="match status" value="1"/>
</dbReference>
<evidence type="ECO:0000259" key="14">
    <source>
        <dbReference type="Pfam" id="PF04082"/>
    </source>
</evidence>
<dbReference type="GO" id="GO:0034213">
    <property type="term" value="P:quinolinate catabolic process"/>
    <property type="evidence" value="ECO:0007669"/>
    <property type="project" value="TreeGrafter"/>
</dbReference>
<evidence type="ECO:0000256" key="2">
    <source>
        <dbReference type="ARBA" id="ARBA00004893"/>
    </source>
</evidence>
<evidence type="ECO:0000256" key="12">
    <source>
        <dbReference type="ARBA" id="ARBA00047445"/>
    </source>
</evidence>
<dbReference type="InterPro" id="IPR037128">
    <property type="entry name" value="Quinolinate_PRibosylTase_N_sf"/>
</dbReference>
<dbReference type="GO" id="GO:0003677">
    <property type="term" value="F:DNA binding"/>
    <property type="evidence" value="ECO:0007669"/>
    <property type="project" value="InterPro"/>
</dbReference>
<dbReference type="CDD" id="cd12148">
    <property type="entry name" value="fungal_TF_MHR"/>
    <property type="match status" value="1"/>
</dbReference>
<dbReference type="SUPFAM" id="SSF51690">
    <property type="entry name" value="Nicotinate/Quinolinate PRTase C-terminal domain-like"/>
    <property type="match status" value="1"/>
</dbReference>
<evidence type="ECO:0000256" key="10">
    <source>
        <dbReference type="ARBA" id="ARBA00023242"/>
    </source>
</evidence>
<dbReference type="GO" id="GO:0009435">
    <property type="term" value="P:NAD+ biosynthetic process"/>
    <property type="evidence" value="ECO:0007669"/>
    <property type="project" value="UniProtKB-UniPathway"/>
</dbReference>
<dbReference type="InterPro" id="IPR013785">
    <property type="entry name" value="Aldolase_TIM"/>
</dbReference>
<dbReference type="Pfam" id="PF04082">
    <property type="entry name" value="Fungal_trans"/>
    <property type="match status" value="1"/>
</dbReference>
<dbReference type="NCBIfam" id="TIGR00078">
    <property type="entry name" value="nadC"/>
    <property type="match status" value="1"/>
</dbReference>
<comment type="subunit">
    <text evidence="4">Hexamer formed by 3 homodimers.</text>
</comment>
<comment type="function">
    <text evidence="1">Involved in the catabolism of quinolinic acid (QA).</text>
</comment>
<dbReference type="SUPFAM" id="SSF54675">
    <property type="entry name" value="Nicotinate/Quinolinate PRTase N-terminal domain-like"/>
    <property type="match status" value="1"/>
</dbReference>
<protein>
    <recommendedName>
        <fullName evidence="6">Nicotinate-nucleotide pyrophosphorylase [carboxylating]</fullName>
        <ecNumber evidence="5">2.4.2.19</ecNumber>
    </recommendedName>
    <alternativeName>
        <fullName evidence="11">Quinolinate phosphoribosyltransferase [decarboxylating]</fullName>
    </alternativeName>
</protein>
<keyword evidence="10" id="KW-0539">Nucleus</keyword>
<dbReference type="EC" id="2.4.2.19" evidence="5"/>
<evidence type="ECO:0000313" key="15">
    <source>
        <dbReference type="EMBL" id="PVI03287.1"/>
    </source>
</evidence>
<dbReference type="EMBL" id="KZ805333">
    <property type="protein sequence ID" value="PVI03287.1"/>
    <property type="molecule type" value="Genomic_DNA"/>
</dbReference>
<dbReference type="GO" id="GO:0005737">
    <property type="term" value="C:cytoplasm"/>
    <property type="evidence" value="ECO:0007669"/>
    <property type="project" value="TreeGrafter"/>
</dbReference>
<reference evidence="15 16" key="1">
    <citation type="journal article" date="2018" name="Sci. Rep.">
        <title>Comparative genomics provides insights into the lifestyle and reveals functional heterogeneity of dark septate endophytic fungi.</title>
        <authorList>
            <person name="Knapp D.G."/>
            <person name="Nemeth J.B."/>
            <person name="Barry K."/>
            <person name="Hainaut M."/>
            <person name="Henrissat B."/>
            <person name="Johnson J."/>
            <person name="Kuo A."/>
            <person name="Lim J.H.P."/>
            <person name="Lipzen A."/>
            <person name="Nolan M."/>
            <person name="Ohm R.A."/>
            <person name="Tamas L."/>
            <person name="Grigoriev I.V."/>
            <person name="Spatafora J.W."/>
            <person name="Nagy L.G."/>
            <person name="Kovacs G.M."/>
        </authorList>
    </citation>
    <scope>NUCLEOTIDE SEQUENCE [LARGE SCALE GENOMIC DNA]</scope>
    <source>
        <strain evidence="15 16">DSE2036</strain>
    </source>
</reference>
<evidence type="ECO:0000256" key="6">
    <source>
        <dbReference type="ARBA" id="ARBA00020990"/>
    </source>
</evidence>
<feature type="domain" description="Xylanolytic transcriptional activator regulatory" evidence="14">
    <location>
        <begin position="303"/>
        <end position="472"/>
    </location>
</feature>
<dbReference type="PANTHER" id="PTHR32179">
    <property type="entry name" value="NICOTINATE-NUCLEOTIDE PYROPHOSPHORYLASE [CARBOXYLATING]"/>
    <property type="match status" value="1"/>
</dbReference>
<dbReference type="GO" id="GO:0008270">
    <property type="term" value="F:zinc ion binding"/>
    <property type="evidence" value="ECO:0007669"/>
    <property type="project" value="InterPro"/>
</dbReference>
<comment type="similarity">
    <text evidence="3">Belongs to the NadC/ModD family.</text>
</comment>
<keyword evidence="9" id="KW-0808">Transferase</keyword>
<dbReference type="CDD" id="cd01572">
    <property type="entry name" value="QPRTase"/>
    <property type="match status" value="1"/>
</dbReference>
<dbReference type="InterPro" id="IPR002638">
    <property type="entry name" value="Quinolinate_PRibosylTrfase_C"/>
</dbReference>
<dbReference type="Proteomes" id="UP000244855">
    <property type="component" value="Unassembled WGS sequence"/>
</dbReference>
<organism evidence="15 16">
    <name type="scientific">Periconia macrospinosa</name>
    <dbReference type="NCBI Taxonomy" id="97972"/>
    <lineage>
        <taxon>Eukaryota</taxon>
        <taxon>Fungi</taxon>
        <taxon>Dikarya</taxon>
        <taxon>Ascomycota</taxon>
        <taxon>Pezizomycotina</taxon>
        <taxon>Dothideomycetes</taxon>
        <taxon>Pleosporomycetidae</taxon>
        <taxon>Pleosporales</taxon>
        <taxon>Massarineae</taxon>
        <taxon>Periconiaceae</taxon>
        <taxon>Periconia</taxon>
    </lineage>
</organism>
<accession>A0A2V1DYK7</accession>
<keyword evidence="8" id="KW-0328">Glycosyltransferase</keyword>
<evidence type="ECO:0000259" key="13">
    <source>
        <dbReference type="Pfam" id="PF01729"/>
    </source>
</evidence>
<dbReference type="GO" id="GO:0004514">
    <property type="term" value="F:nicotinate-nucleotide diphosphorylase (carboxylating) activity"/>
    <property type="evidence" value="ECO:0007669"/>
    <property type="project" value="UniProtKB-EC"/>
</dbReference>
<keyword evidence="16" id="KW-1185">Reference proteome</keyword>
<dbReference type="GO" id="GO:0006351">
    <property type="term" value="P:DNA-templated transcription"/>
    <property type="evidence" value="ECO:0007669"/>
    <property type="project" value="InterPro"/>
</dbReference>
<dbReference type="Gene3D" id="3.90.1170.20">
    <property type="entry name" value="Quinolinate phosphoribosyl transferase, N-terminal domain"/>
    <property type="match status" value="2"/>
</dbReference>
<dbReference type="UniPathway" id="UPA00253">
    <property type="reaction ID" value="UER00331"/>
</dbReference>
<evidence type="ECO:0000256" key="5">
    <source>
        <dbReference type="ARBA" id="ARBA00011944"/>
    </source>
</evidence>
<comment type="pathway">
    <text evidence="2">Cofactor biosynthesis; NAD(+) biosynthesis; nicotinate D-ribonucleotide from quinolinate: step 1/1.</text>
</comment>
<evidence type="ECO:0000256" key="8">
    <source>
        <dbReference type="ARBA" id="ARBA00022676"/>
    </source>
</evidence>
<dbReference type="STRING" id="97972.A0A2V1DYK7"/>
<evidence type="ECO:0000256" key="4">
    <source>
        <dbReference type="ARBA" id="ARBA00011218"/>
    </source>
</evidence>
<dbReference type="AlphaFoldDB" id="A0A2V1DYK7"/>
<sequence>MSVTEGAPAHGAVAHLLPQTYKRLVSEWLEEDTPSFDYGGFVVGEEISEARLLGKSEVRTSFQPITHCATVRGPVRNLLLGERVALNTLARCSGIATKSHRLLQLLRKAGYPNILAGTRKTTPGFRLVEKYGMLVGGVDAHRVDLSAMTMLKDNHIVAAGSITNAVRAAKSAGGFAIKVEVECQSFEEADEAIAAGADIVMLDNFTPEGVKVAASQLKEKWGRGTGDRKAFLVEVSGGLTEENVEPYVCADIDIVSTSSIHQGVKHVDFSLKIVPKGKEGKKEGGESLEMSFHCNTDRLLEVYHENFWPAYPFTVPNNYLQKRRSKTNHGMDTLLLVQQWVGSIYAPWTPSEPYYNMASYALTSPALPIDPWTVQALIIMSFAQYYSDKQSEAHKNSDKAIAMAIQLQMNSKAFARVYGEGDAVLEESWRRTYLFVEFLDQNLSVVSNTPFLKLRDTPNLVDLPCEDEDFISGQIPPPPTWNEYDMREFADVEVIYSSLVYLLDITKTVSFSLGLFIKFGRLHDEYVNLIDAKVAAWQSLLPSCKRDPLRQDGTVDEVMFMAHETVAILSATVHRPYSSLTYSMEELSTRSFISGIPPTDPSEIHRNAHTARTLKAIDIQTKLLSIPCAIEKHNVVLVTVVARIALAQISACNVLLDDYGLTIARDRVRLSIGFLTNLGMFWPLAAKVAKDVKYVSKMTLSSLPSTVTQQSTIAEIEIPRDELLWPINPATQIDIYAGLSLPMDWPASMMGYTSSSTSSGGQSFDAQP</sequence>
<dbReference type="InterPro" id="IPR007219">
    <property type="entry name" value="XnlR_reg_dom"/>
</dbReference>
<dbReference type="PANTHER" id="PTHR32179:SF3">
    <property type="entry name" value="NICOTINATE-NUCLEOTIDE PYROPHOSPHORYLASE [CARBOXYLATING]"/>
    <property type="match status" value="1"/>
</dbReference>
<keyword evidence="7" id="KW-0662">Pyridine nucleotide biosynthesis</keyword>
<evidence type="ECO:0000256" key="1">
    <source>
        <dbReference type="ARBA" id="ARBA00003237"/>
    </source>
</evidence>
<feature type="domain" description="Quinolinate phosphoribosyl transferase C-terminal" evidence="13">
    <location>
        <begin position="95"/>
        <end position="272"/>
    </location>
</feature>
<dbReference type="Pfam" id="PF01729">
    <property type="entry name" value="QRPTase_C"/>
    <property type="match status" value="1"/>
</dbReference>
<dbReference type="InterPro" id="IPR027277">
    <property type="entry name" value="NadC/ModD"/>
</dbReference>
<evidence type="ECO:0000313" key="16">
    <source>
        <dbReference type="Proteomes" id="UP000244855"/>
    </source>
</evidence>
<evidence type="ECO:0000256" key="11">
    <source>
        <dbReference type="ARBA" id="ARBA00033102"/>
    </source>
</evidence>
<gene>
    <name evidence="15" type="ORF">DM02DRAFT_521194</name>
</gene>
<evidence type="ECO:0000256" key="9">
    <source>
        <dbReference type="ARBA" id="ARBA00022679"/>
    </source>
</evidence>
<dbReference type="OrthoDB" id="10067394at2759"/>
<dbReference type="InterPro" id="IPR036068">
    <property type="entry name" value="Nicotinate_pribotase-like_C"/>
</dbReference>
<evidence type="ECO:0000256" key="7">
    <source>
        <dbReference type="ARBA" id="ARBA00022642"/>
    </source>
</evidence>
<comment type="catalytic activity">
    <reaction evidence="12">
        <text>nicotinate beta-D-ribonucleotide + CO2 + diphosphate = quinolinate + 5-phospho-alpha-D-ribose 1-diphosphate + 2 H(+)</text>
        <dbReference type="Rhea" id="RHEA:12733"/>
        <dbReference type="ChEBI" id="CHEBI:15378"/>
        <dbReference type="ChEBI" id="CHEBI:16526"/>
        <dbReference type="ChEBI" id="CHEBI:29959"/>
        <dbReference type="ChEBI" id="CHEBI:33019"/>
        <dbReference type="ChEBI" id="CHEBI:57502"/>
        <dbReference type="ChEBI" id="CHEBI:58017"/>
        <dbReference type="EC" id="2.4.2.19"/>
    </reaction>
</comment>
<dbReference type="InterPro" id="IPR004393">
    <property type="entry name" value="NadC"/>
</dbReference>
<proteinExistence type="inferred from homology"/>
<name>A0A2V1DYK7_9PLEO</name>
<evidence type="ECO:0000256" key="3">
    <source>
        <dbReference type="ARBA" id="ARBA00009400"/>
    </source>
</evidence>